<reference evidence="18" key="1">
    <citation type="submission" date="2025-08" db="UniProtKB">
        <authorList>
            <consortium name="Ensembl"/>
        </authorList>
    </citation>
    <scope>IDENTIFICATION</scope>
</reference>
<dbReference type="InterPro" id="IPR036465">
    <property type="entry name" value="vWFA_dom_sf"/>
</dbReference>
<feature type="domain" description="VWFA" evidence="17">
    <location>
        <begin position="190"/>
        <end position="376"/>
    </location>
</feature>
<dbReference type="Gene3D" id="3.40.50.410">
    <property type="entry name" value="von Willebrand factor, type A domain"/>
    <property type="match status" value="1"/>
</dbReference>
<keyword evidence="7" id="KW-0732">Signal</keyword>
<keyword evidence="11" id="KW-0406">Ion transport</keyword>
<evidence type="ECO:0000259" key="17">
    <source>
        <dbReference type="PROSITE" id="PS50234"/>
    </source>
</evidence>
<accession>S4RL35</accession>
<dbReference type="InterPro" id="IPR013608">
    <property type="entry name" value="VWA_N"/>
</dbReference>
<keyword evidence="4" id="KW-0109">Calcium transport</keyword>
<keyword evidence="5" id="KW-0107">Calcium channel</keyword>
<dbReference type="SMART" id="SM00327">
    <property type="entry name" value="VWA"/>
    <property type="match status" value="1"/>
</dbReference>
<dbReference type="HOGENOM" id="CLU_004660_3_0_1"/>
<keyword evidence="8" id="KW-0106">Calcium</keyword>
<evidence type="ECO:0000256" key="1">
    <source>
        <dbReference type="ARBA" id="ARBA00004479"/>
    </source>
</evidence>
<evidence type="ECO:0000256" key="16">
    <source>
        <dbReference type="SAM" id="MobiDB-lite"/>
    </source>
</evidence>
<evidence type="ECO:0000256" key="4">
    <source>
        <dbReference type="ARBA" id="ARBA00022568"/>
    </source>
</evidence>
<dbReference type="GeneTree" id="ENSGT00940000155997"/>
<comment type="subcellular location">
    <subcellularLocation>
        <location evidence="1">Membrane</location>
        <topology evidence="1">Single-pass type I membrane protein</topology>
    </subcellularLocation>
</comment>
<reference evidence="18" key="2">
    <citation type="submission" date="2025-09" db="UniProtKB">
        <authorList>
            <consortium name="Ensembl"/>
        </authorList>
    </citation>
    <scope>IDENTIFICATION</scope>
</reference>
<evidence type="ECO:0000256" key="5">
    <source>
        <dbReference type="ARBA" id="ARBA00022673"/>
    </source>
</evidence>
<keyword evidence="14" id="KW-0407">Ion channel</keyword>
<evidence type="ECO:0000256" key="13">
    <source>
        <dbReference type="ARBA" id="ARBA00023180"/>
    </source>
</evidence>
<dbReference type="InterPro" id="IPR002035">
    <property type="entry name" value="VWF_A"/>
</dbReference>
<keyword evidence="9" id="KW-0851">Voltage-gated channel</keyword>
<keyword evidence="6" id="KW-0812">Transmembrane</keyword>
<dbReference type="PROSITE" id="PS50234">
    <property type="entry name" value="VWFA"/>
    <property type="match status" value="1"/>
</dbReference>
<dbReference type="AlphaFoldDB" id="S4RL35"/>
<evidence type="ECO:0000256" key="3">
    <source>
        <dbReference type="ARBA" id="ARBA00022448"/>
    </source>
</evidence>
<evidence type="ECO:0000256" key="11">
    <source>
        <dbReference type="ARBA" id="ARBA00023065"/>
    </source>
</evidence>
<keyword evidence="15" id="KW-0175">Coiled coil</keyword>
<dbReference type="OMA" id="CICHHKQ"/>
<evidence type="ECO:0000256" key="15">
    <source>
        <dbReference type="SAM" id="Coils"/>
    </source>
</evidence>
<evidence type="ECO:0000256" key="6">
    <source>
        <dbReference type="ARBA" id="ARBA00022692"/>
    </source>
</evidence>
<dbReference type="GO" id="GO:0005245">
    <property type="term" value="F:voltage-gated calcium channel activity"/>
    <property type="evidence" value="ECO:0007669"/>
    <property type="project" value="TreeGrafter"/>
</dbReference>
<feature type="coiled-coil region" evidence="15">
    <location>
        <begin position="21"/>
        <end position="53"/>
    </location>
</feature>
<comment type="similarity">
    <text evidence="2">Belongs to the calcium channel subunit alpha-2/delta family.</text>
</comment>
<dbReference type="GO" id="GO:0005891">
    <property type="term" value="C:voltage-gated calcium channel complex"/>
    <property type="evidence" value="ECO:0007669"/>
    <property type="project" value="TreeGrafter"/>
</dbReference>
<keyword evidence="10" id="KW-1133">Transmembrane helix</keyword>
<dbReference type="PANTHER" id="PTHR10166:SF37">
    <property type="entry name" value="STOLID, ISOFORM H"/>
    <property type="match status" value="1"/>
</dbReference>
<dbReference type="FunFam" id="3.40.50.410:FF:000007">
    <property type="entry name" value="Calcium voltage-gated channel auxiliary subunit alpha2delta 3"/>
    <property type="match status" value="1"/>
</dbReference>
<dbReference type="Pfam" id="PF08399">
    <property type="entry name" value="VWA_N"/>
    <property type="match status" value="1"/>
</dbReference>
<evidence type="ECO:0000256" key="2">
    <source>
        <dbReference type="ARBA" id="ARBA00007060"/>
    </source>
</evidence>
<protein>
    <submittedName>
        <fullName evidence="18">Calcium voltage-gated channel auxiliary subunit alpha2delta 4</fullName>
    </submittedName>
</protein>
<dbReference type="SUPFAM" id="SSF53300">
    <property type="entry name" value="vWA-like"/>
    <property type="match status" value="1"/>
</dbReference>
<keyword evidence="3" id="KW-0813">Transport</keyword>
<dbReference type="InterPro" id="IPR051173">
    <property type="entry name" value="Ca_channel_alpha-2/delta"/>
</dbReference>
<evidence type="ECO:0000256" key="10">
    <source>
        <dbReference type="ARBA" id="ARBA00022989"/>
    </source>
</evidence>
<dbReference type="CDD" id="cd01463">
    <property type="entry name" value="vWA_VGCC_like"/>
    <property type="match status" value="1"/>
</dbReference>
<evidence type="ECO:0000313" key="18">
    <source>
        <dbReference type="Ensembl" id="ENSPMAP00000005921.1"/>
    </source>
</evidence>
<name>S4RL35_PETMA</name>
<keyword evidence="13" id="KW-0325">Glycoprotein</keyword>
<evidence type="ECO:0000256" key="14">
    <source>
        <dbReference type="ARBA" id="ARBA00023303"/>
    </source>
</evidence>
<sequence length="496" mass="56546">QKYKDYEKRVYIEEMHGLKMVRKLARLMEDMLSRKTEAEIQRLVEAAEEADLKHEFNSEMQYDYYNAVFINDVDEEGNYIELAREFILEPNAHFNNLAVNTSLSNVQVPTNVYNKEPNIVNGAFWSEALNPVFEDNFERDATLTWQYYGSSTGFFRQYPGIKWTPDENGVISFDCRNRGWYIQAATSPKDIVILVDVSGSMKGLRLTIAKQTISTILDTLGDNDFVNVIAYNEQLHYIEPCFEGGMVQANRDNREHFKQLLEDMHAQGVADLANALEEGFVILDQFNATGQGSSCNQALMVVTDGAVETFEEVFEKYNSPDKKVRIFTYLIGRELAFANPIKWMACANKAHFTRIIVLKDTTNNVVCLIIYFVMLLKHTRPLCHFCAMKKSFLYSTSSQGLLLMTTVAMPVFSKKNETRSHGILLGVVGTDVPLKELLKMAPRYKVCSEGRCLVATIVLRAAAWRPWLCVHHHEQRLHRHPPGPAPNGECPAHTQN</sequence>
<keyword evidence="12" id="KW-0472">Membrane</keyword>
<dbReference type="PANTHER" id="PTHR10166">
    <property type="entry name" value="VOLTAGE-DEPENDENT CALCIUM CHANNEL SUBUNIT ALPHA-2/DELTA-RELATED"/>
    <property type="match status" value="1"/>
</dbReference>
<evidence type="ECO:0000256" key="9">
    <source>
        <dbReference type="ARBA" id="ARBA00022882"/>
    </source>
</evidence>
<dbReference type="Ensembl" id="ENSPMAT00000005949.1">
    <property type="protein sequence ID" value="ENSPMAP00000005921.1"/>
    <property type="gene ID" value="ENSPMAG00000005376.1"/>
</dbReference>
<dbReference type="Pfam" id="PF13768">
    <property type="entry name" value="VWA_3"/>
    <property type="match status" value="1"/>
</dbReference>
<proteinExistence type="inferred from homology"/>
<feature type="region of interest" description="Disordered" evidence="16">
    <location>
        <begin position="477"/>
        <end position="496"/>
    </location>
</feature>
<evidence type="ECO:0000256" key="12">
    <source>
        <dbReference type="ARBA" id="ARBA00023136"/>
    </source>
</evidence>
<dbReference type="STRING" id="7757.ENSPMAP00000005921"/>
<evidence type="ECO:0000256" key="7">
    <source>
        <dbReference type="ARBA" id="ARBA00022729"/>
    </source>
</evidence>
<organism evidence="18">
    <name type="scientific">Petromyzon marinus</name>
    <name type="common">Sea lamprey</name>
    <dbReference type="NCBI Taxonomy" id="7757"/>
    <lineage>
        <taxon>Eukaryota</taxon>
        <taxon>Metazoa</taxon>
        <taxon>Chordata</taxon>
        <taxon>Craniata</taxon>
        <taxon>Vertebrata</taxon>
        <taxon>Cyclostomata</taxon>
        <taxon>Hyperoartia</taxon>
        <taxon>Petromyzontiformes</taxon>
        <taxon>Petromyzontidae</taxon>
        <taxon>Petromyzon</taxon>
    </lineage>
</organism>
<evidence type="ECO:0000256" key="8">
    <source>
        <dbReference type="ARBA" id="ARBA00022837"/>
    </source>
</evidence>